<name>A0A1E2RX88_9HYPH</name>
<keyword evidence="2" id="KW-0732">Signal</keyword>
<dbReference type="EMBL" id="MASI01000005">
    <property type="protein sequence ID" value="ODA66857.1"/>
    <property type="molecule type" value="Genomic_DNA"/>
</dbReference>
<gene>
    <name evidence="3" type="ORF">A7A08_02154</name>
</gene>
<dbReference type="Proteomes" id="UP000095087">
    <property type="component" value="Unassembled WGS sequence"/>
</dbReference>
<feature type="chain" id="PRO_5009116467" evidence="2">
    <location>
        <begin position="41"/>
        <end position="154"/>
    </location>
</feature>
<proteinExistence type="predicted"/>
<evidence type="ECO:0000256" key="2">
    <source>
        <dbReference type="SAM" id="SignalP"/>
    </source>
</evidence>
<dbReference type="AlphaFoldDB" id="A0A1E2RX88"/>
<comment type="caution">
    <text evidence="3">The sequence shown here is derived from an EMBL/GenBank/DDBJ whole genome shotgun (WGS) entry which is preliminary data.</text>
</comment>
<reference evidence="3 4" key="1">
    <citation type="submission" date="2016-07" db="EMBL/GenBank/DDBJ databases">
        <title>Draft genome sequence of Methyloligella halotolerans C2T (VKM B-2706T=CCUG 61687T=DSM 25045T), a halotolerant polyhydroxybutyrate accumulating methylotroph.</title>
        <authorList>
            <person name="Vasilenko O.V."/>
            <person name="Doronina N.V."/>
            <person name="Poroshina M.N."/>
            <person name="Tarlachkov S.V."/>
            <person name="Trotsenko Y.A."/>
        </authorList>
    </citation>
    <scope>NUCLEOTIDE SEQUENCE [LARGE SCALE GENOMIC DNA]</scope>
    <source>
        <strain evidence="3 4">VKM B-2706</strain>
    </source>
</reference>
<evidence type="ECO:0000313" key="4">
    <source>
        <dbReference type="Proteomes" id="UP000095087"/>
    </source>
</evidence>
<sequence>MRLKITKTILKPGSICASKTLALLAVAAMAGVALPGGTGAAELCASGDDGTRISCLTEKVAALETKLDEMGEALEDKAEKRSADVPGQDPEDDIVRFGSGVIIRNQDMRIFPRCLDNPGPDMPNQLAVVMATSCAPAAGQTWLIGRPYAASEKK</sequence>
<accession>A0A1E2RX88</accession>
<feature type="compositionally biased region" description="Basic and acidic residues" evidence="1">
    <location>
        <begin position="72"/>
        <end position="83"/>
    </location>
</feature>
<evidence type="ECO:0000256" key="1">
    <source>
        <dbReference type="SAM" id="MobiDB-lite"/>
    </source>
</evidence>
<evidence type="ECO:0000313" key="3">
    <source>
        <dbReference type="EMBL" id="ODA66857.1"/>
    </source>
</evidence>
<keyword evidence="4" id="KW-1185">Reference proteome</keyword>
<feature type="signal peptide" evidence="2">
    <location>
        <begin position="1"/>
        <end position="40"/>
    </location>
</feature>
<dbReference type="RefSeq" id="WP_069095397.1">
    <property type="nucleotide sequence ID" value="NZ_MASI01000005.1"/>
</dbReference>
<organism evidence="3 4">
    <name type="scientific">Methyloligella halotolerans</name>
    <dbReference type="NCBI Taxonomy" id="1177755"/>
    <lineage>
        <taxon>Bacteria</taxon>
        <taxon>Pseudomonadati</taxon>
        <taxon>Pseudomonadota</taxon>
        <taxon>Alphaproteobacteria</taxon>
        <taxon>Hyphomicrobiales</taxon>
        <taxon>Hyphomicrobiaceae</taxon>
        <taxon>Methyloligella</taxon>
    </lineage>
</organism>
<feature type="region of interest" description="Disordered" evidence="1">
    <location>
        <begin position="72"/>
        <end position="91"/>
    </location>
</feature>
<protein>
    <submittedName>
        <fullName evidence="3">Uncharacterized protein</fullName>
    </submittedName>
</protein>